<dbReference type="STRING" id="1296565.SAMN05660657_03708"/>
<dbReference type="EMBL" id="FPBA01000015">
    <property type="protein sequence ID" value="SFT88756.1"/>
    <property type="molecule type" value="Genomic_DNA"/>
</dbReference>
<dbReference type="Gene3D" id="3.40.50.1820">
    <property type="entry name" value="alpha/beta hydrolase"/>
    <property type="match status" value="1"/>
</dbReference>
<dbReference type="Pfam" id="PF00135">
    <property type="entry name" value="COesterase"/>
    <property type="match status" value="1"/>
</dbReference>
<keyword evidence="6" id="KW-1185">Reference proteome</keyword>
<dbReference type="AlphaFoldDB" id="A0A1I7BNL4"/>
<dbReference type="InterPro" id="IPR019826">
    <property type="entry name" value="Carboxylesterase_B_AS"/>
</dbReference>
<dbReference type="GO" id="GO:0016787">
    <property type="term" value="F:hydrolase activity"/>
    <property type="evidence" value="ECO:0007669"/>
    <property type="project" value="UniProtKB-KW"/>
</dbReference>
<evidence type="ECO:0000313" key="6">
    <source>
        <dbReference type="Proteomes" id="UP000199546"/>
    </source>
</evidence>
<keyword evidence="2 3" id="KW-0378">Hydrolase</keyword>
<name>A0A1I7BNL4_9ACTN</name>
<evidence type="ECO:0000256" key="2">
    <source>
        <dbReference type="ARBA" id="ARBA00022801"/>
    </source>
</evidence>
<evidence type="ECO:0000313" key="5">
    <source>
        <dbReference type="EMBL" id="SFT88756.1"/>
    </source>
</evidence>
<dbReference type="EC" id="3.1.1.-" evidence="3"/>
<dbReference type="InterPro" id="IPR002018">
    <property type="entry name" value="CarbesteraseB"/>
</dbReference>
<accession>A0A1I7BNL4</accession>
<comment type="similarity">
    <text evidence="1 3">Belongs to the type-B carboxylesterase/lipase family.</text>
</comment>
<reference evidence="6" key="1">
    <citation type="submission" date="2016-10" db="EMBL/GenBank/DDBJ databases">
        <authorList>
            <person name="Varghese N."/>
            <person name="Submissions S."/>
        </authorList>
    </citation>
    <scope>NUCLEOTIDE SEQUENCE [LARGE SCALE GENOMIC DNA]</scope>
    <source>
        <strain evidence="6">DSM 46136</strain>
    </source>
</reference>
<evidence type="ECO:0000259" key="4">
    <source>
        <dbReference type="Pfam" id="PF00135"/>
    </source>
</evidence>
<dbReference type="Proteomes" id="UP000199546">
    <property type="component" value="Unassembled WGS sequence"/>
</dbReference>
<dbReference type="OrthoDB" id="3199405at2"/>
<protein>
    <recommendedName>
        <fullName evidence="3">Carboxylic ester hydrolase</fullName>
        <ecNumber evidence="3">3.1.1.-</ecNumber>
    </recommendedName>
</protein>
<evidence type="ECO:0000256" key="3">
    <source>
        <dbReference type="RuleBase" id="RU361235"/>
    </source>
</evidence>
<dbReference type="PROSITE" id="PS00122">
    <property type="entry name" value="CARBOXYLESTERASE_B_1"/>
    <property type="match status" value="1"/>
</dbReference>
<evidence type="ECO:0000256" key="1">
    <source>
        <dbReference type="ARBA" id="ARBA00005964"/>
    </source>
</evidence>
<gene>
    <name evidence="5" type="ORF">SAMN05660657_03708</name>
</gene>
<dbReference type="SUPFAM" id="SSF53474">
    <property type="entry name" value="alpha/beta-Hydrolases"/>
    <property type="match status" value="1"/>
</dbReference>
<feature type="domain" description="Carboxylesterase type B" evidence="4">
    <location>
        <begin position="5"/>
        <end position="467"/>
    </location>
</feature>
<proteinExistence type="inferred from homology"/>
<dbReference type="InterPro" id="IPR050309">
    <property type="entry name" value="Type-B_Carboxylest/Lipase"/>
</dbReference>
<dbReference type="RefSeq" id="WP_093581596.1">
    <property type="nucleotide sequence ID" value="NZ_FPBA01000015.1"/>
</dbReference>
<sequence>MTTTTPTVRTSAGPVQGTSRDGVHAFLGIPYAAPPFGPRRFAAPRAPEPWDGVRPATEYGPTVPKPPYAPPYDVLLPEPQIPGEDCLNVNVWTPDPGASGLPVFVWIHGGAFVNGSNAVPVYDGTAFARDGVVCVSVNYRLGVDGFAHFADDGPPNRGLLDQVAALRWVQENVAAFGGDPARVTVGGESAGAMSVGSLLAMPSARGLFGRAVLQSGAGHHALTPATATRICGYLAERLAVPPTREALAAVAIPDLIAAQQGLAAEIAVMPDPARFGEVAANLMAFEPVVDGEVLPDLPIRAIAGGSARDVPVLVGANRDEQRLFLVPNGVVDMVNDQLLELAVGGYGLPAGRALEVYRASRPGATAGELLADVATDWFFRLPAIRLAEAATQAGGGTGGRAWVYEFSWPSPQFGGRLGACHALEIGFTFDTLAHEAHGVLTGDVAPQELADAMHGAWVRFISDGDPGWAPYDVQRRPVQDFGAEVRLVEDPRGAERSLWDGIR</sequence>
<dbReference type="PANTHER" id="PTHR11559">
    <property type="entry name" value="CARBOXYLESTERASE"/>
    <property type="match status" value="1"/>
</dbReference>
<organism evidence="5 6">
    <name type="scientific">Geodermatophilus amargosae</name>
    <dbReference type="NCBI Taxonomy" id="1296565"/>
    <lineage>
        <taxon>Bacteria</taxon>
        <taxon>Bacillati</taxon>
        <taxon>Actinomycetota</taxon>
        <taxon>Actinomycetes</taxon>
        <taxon>Geodermatophilales</taxon>
        <taxon>Geodermatophilaceae</taxon>
        <taxon>Geodermatophilus</taxon>
    </lineage>
</organism>
<dbReference type="InterPro" id="IPR029058">
    <property type="entry name" value="AB_hydrolase_fold"/>
</dbReference>